<gene>
    <name evidence="1" type="ORF">GGP45_003086</name>
</gene>
<dbReference type="EMBL" id="JANUBL010000009">
    <property type="protein sequence ID" value="MCS4122719.1"/>
    <property type="molecule type" value="Genomic_DNA"/>
</dbReference>
<dbReference type="Proteomes" id="UP001155144">
    <property type="component" value="Unassembled WGS sequence"/>
</dbReference>
<evidence type="ECO:0000313" key="2">
    <source>
        <dbReference type="Proteomes" id="UP001155144"/>
    </source>
</evidence>
<accession>A0A9X2VA23</accession>
<evidence type="ECO:0000313" key="1">
    <source>
        <dbReference type="EMBL" id="MCS4122719.1"/>
    </source>
</evidence>
<protein>
    <submittedName>
        <fullName evidence="1">Uncharacterized protein</fullName>
    </submittedName>
</protein>
<sequence length="77" mass="9265">MSEEEEGRQWHVAQLGAREHYAVPRSLARQDRLARFYTDAWCRMGRTILRRGPRLVRALVNRYRDDLSDERVTSWTF</sequence>
<name>A0A9X2VA23_9BACT</name>
<comment type="caution">
    <text evidence="1">The sequence shown here is derived from an EMBL/GenBank/DDBJ whole genome shotgun (WGS) entry which is preliminary data.</text>
</comment>
<dbReference type="AlphaFoldDB" id="A0A9X2VA23"/>
<reference evidence="1" key="1">
    <citation type="submission" date="2022-08" db="EMBL/GenBank/DDBJ databases">
        <title>Genomic Encyclopedia of Type Strains, Phase V (KMG-V): Genome sequencing to study the core and pangenomes of soil and plant-associated prokaryotes.</title>
        <authorList>
            <person name="Whitman W."/>
        </authorList>
    </citation>
    <scope>NUCLEOTIDE SEQUENCE</scope>
    <source>
        <strain evidence="1">SP3026</strain>
    </source>
</reference>
<proteinExistence type="predicted"/>
<organism evidence="1 2">
    <name type="scientific">Salinibacter ruber</name>
    <dbReference type="NCBI Taxonomy" id="146919"/>
    <lineage>
        <taxon>Bacteria</taxon>
        <taxon>Pseudomonadati</taxon>
        <taxon>Rhodothermota</taxon>
        <taxon>Rhodothermia</taxon>
        <taxon>Rhodothermales</taxon>
        <taxon>Salinibacteraceae</taxon>
        <taxon>Salinibacter</taxon>
    </lineage>
</organism>